<protein>
    <submittedName>
        <fullName evidence="2">Uncharacterized protein</fullName>
    </submittedName>
</protein>
<gene>
    <name evidence="2" type="ORF">GRX66_18500</name>
</gene>
<dbReference type="Proteomes" id="UP000471521">
    <property type="component" value="Unassembled WGS sequence"/>
</dbReference>
<dbReference type="RefSeq" id="WP_159527791.1">
    <property type="nucleotide sequence ID" value="NZ_WUUU01000294.1"/>
</dbReference>
<dbReference type="AlphaFoldDB" id="A0A6B0SKY9"/>
<keyword evidence="1" id="KW-0472">Membrane</keyword>
<keyword evidence="1" id="KW-1133">Transmembrane helix</keyword>
<dbReference type="EMBL" id="WUUU01000294">
    <property type="protein sequence ID" value="MXR22474.1"/>
    <property type="molecule type" value="Genomic_DNA"/>
</dbReference>
<evidence type="ECO:0000313" key="2">
    <source>
        <dbReference type="EMBL" id="MXR22474.1"/>
    </source>
</evidence>
<feature type="transmembrane region" description="Helical" evidence="1">
    <location>
        <begin position="38"/>
        <end position="57"/>
    </location>
</feature>
<organism evidence="2 3">
    <name type="scientific">Halobacterium bonnevillei</name>
    <dbReference type="NCBI Taxonomy" id="2692200"/>
    <lineage>
        <taxon>Archaea</taxon>
        <taxon>Methanobacteriati</taxon>
        <taxon>Methanobacteriota</taxon>
        <taxon>Stenosarchaea group</taxon>
        <taxon>Halobacteria</taxon>
        <taxon>Halobacteriales</taxon>
        <taxon>Halobacteriaceae</taxon>
        <taxon>Halobacterium</taxon>
    </lineage>
</organism>
<name>A0A6B0SKY9_9EURY</name>
<evidence type="ECO:0000313" key="3">
    <source>
        <dbReference type="Proteomes" id="UP000471521"/>
    </source>
</evidence>
<evidence type="ECO:0000256" key="1">
    <source>
        <dbReference type="SAM" id="Phobius"/>
    </source>
</evidence>
<reference evidence="2 3" key="1">
    <citation type="submission" date="2019-12" db="EMBL/GenBank/DDBJ databases">
        <title>Isolation and characterization of three novel carbon monoxide-oxidizing members of Halobacteria from salione crusts and soils.</title>
        <authorList>
            <person name="Myers M.R."/>
            <person name="King G.M."/>
        </authorList>
    </citation>
    <scope>NUCLEOTIDE SEQUENCE [LARGE SCALE GENOMIC DNA]</scope>
    <source>
        <strain evidence="2 3">PCN9</strain>
    </source>
</reference>
<proteinExistence type="predicted"/>
<keyword evidence="1" id="KW-0812">Transmembrane</keyword>
<accession>A0A6B0SKY9</accession>
<sequence length="58" mass="5520">MNADTIDWGLAAAVAFGVLLAVLTAVLADTAGLSGPAAVAAPLLVGVVVAAGIRLGYA</sequence>
<keyword evidence="3" id="KW-1185">Reference proteome</keyword>
<comment type="caution">
    <text evidence="2">The sequence shown here is derived from an EMBL/GenBank/DDBJ whole genome shotgun (WGS) entry which is preliminary data.</text>
</comment>